<accession>A0A5B7G2M9</accession>
<keyword evidence="2" id="KW-1185">Reference proteome</keyword>
<reference evidence="1 2" key="1">
    <citation type="submission" date="2019-05" db="EMBL/GenBank/DDBJ databases">
        <title>Another draft genome of Portunus trituberculatus and its Hox gene families provides insights of decapod evolution.</title>
        <authorList>
            <person name="Jeong J.-H."/>
            <person name="Song I."/>
            <person name="Kim S."/>
            <person name="Choi T."/>
            <person name="Kim D."/>
            <person name="Ryu S."/>
            <person name="Kim W."/>
        </authorList>
    </citation>
    <scope>NUCLEOTIDE SEQUENCE [LARGE SCALE GENOMIC DNA]</scope>
    <source>
        <tissue evidence="1">Muscle</tissue>
    </source>
</reference>
<dbReference type="Proteomes" id="UP000324222">
    <property type="component" value="Unassembled WGS sequence"/>
</dbReference>
<sequence length="118" mass="12974">MGRGAICKEGNVEDESISTVRINEKGRNRTQWGKLENAWKGGTKERDSVWEGRTVRGEMEAPGNIVKVNQHASFPGVWHYEKRKAAPGLLSVTPPVATTCGNLSNASVYCPLSVKYID</sequence>
<comment type="caution">
    <text evidence="1">The sequence shown here is derived from an EMBL/GenBank/DDBJ whole genome shotgun (WGS) entry which is preliminary data.</text>
</comment>
<dbReference type="EMBL" id="VSRR010012275">
    <property type="protein sequence ID" value="MPC54330.1"/>
    <property type="molecule type" value="Genomic_DNA"/>
</dbReference>
<evidence type="ECO:0000313" key="1">
    <source>
        <dbReference type="EMBL" id="MPC54330.1"/>
    </source>
</evidence>
<protein>
    <submittedName>
        <fullName evidence="1">Uncharacterized protein</fullName>
    </submittedName>
</protein>
<gene>
    <name evidence="1" type="ORF">E2C01_048240</name>
</gene>
<proteinExistence type="predicted"/>
<dbReference type="AlphaFoldDB" id="A0A5B7G2M9"/>
<organism evidence="1 2">
    <name type="scientific">Portunus trituberculatus</name>
    <name type="common">Swimming crab</name>
    <name type="synonym">Neptunus trituberculatus</name>
    <dbReference type="NCBI Taxonomy" id="210409"/>
    <lineage>
        <taxon>Eukaryota</taxon>
        <taxon>Metazoa</taxon>
        <taxon>Ecdysozoa</taxon>
        <taxon>Arthropoda</taxon>
        <taxon>Crustacea</taxon>
        <taxon>Multicrustacea</taxon>
        <taxon>Malacostraca</taxon>
        <taxon>Eumalacostraca</taxon>
        <taxon>Eucarida</taxon>
        <taxon>Decapoda</taxon>
        <taxon>Pleocyemata</taxon>
        <taxon>Brachyura</taxon>
        <taxon>Eubrachyura</taxon>
        <taxon>Portunoidea</taxon>
        <taxon>Portunidae</taxon>
        <taxon>Portuninae</taxon>
        <taxon>Portunus</taxon>
    </lineage>
</organism>
<name>A0A5B7G2M9_PORTR</name>
<evidence type="ECO:0000313" key="2">
    <source>
        <dbReference type="Proteomes" id="UP000324222"/>
    </source>
</evidence>